<accession>A0A7R8CFL7</accession>
<evidence type="ECO:0000313" key="2">
    <source>
        <dbReference type="Proteomes" id="UP000675881"/>
    </source>
</evidence>
<dbReference type="Proteomes" id="UP000675881">
    <property type="component" value="Chromosome 11"/>
</dbReference>
<gene>
    <name evidence="1" type="ORF">LSAA_2961</name>
</gene>
<keyword evidence="2" id="KW-1185">Reference proteome</keyword>
<sequence>MNHFKRENFHVEVFEKAPLGIFLIKDATVGEDDGSSTVEMEVFMTSFAAVLISAKFLVKTDEQHNSDTVSRDSGSRYHNRKKSAEFMAMIKEEIVKDPTTSMRKMAKEMEIDLLKASNEDLNLKSFVWTPR</sequence>
<organism evidence="1 2">
    <name type="scientific">Lepeophtheirus salmonis</name>
    <name type="common">Salmon louse</name>
    <name type="synonym">Caligus salmonis</name>
    <dbReference type="NCBI Taxonomy" id="72036"/>
    <lineage>
        <taxon>Eukaryota</taxon>
        <taxon>Metazoa</taxon>
        <taxon>Ecdysozoa</taxon>
        <taxon>Arthropoda</taxon>
        <taxon>Crustacea</taxon>
        <taxon>Multicrustacea</taxon>
        <taxon>Hexanauplia</taxon>
        <taxon>Copepoda</taxon>
        <taxon>Siphonostomatoida</taxon>
        <taxon>Caligidae</taxon>
        <taxon>Lepeophtheirus</taxon>
    </lineage>
</organism>
<dbReference type="AlphaFoldDB" id="A0A7R8CFL7"/>
<reference evidence="1" key="1">
    <citation type="submission" date="2021-02" db="EMBL/GenBank/DDBJ databases">
        <authorList>
            <person name="Bekaert M."/>
        </authorList>
    </citation>
    <scope>NUCLEOTIDE SEQUENCE</scope>
    <source>
        <strain evidence="1">IoA-00</strain>
    </source>
</reference>
<protein>
    <submittedName>
        <fullName evidence="1">(salmon louse) hypothetical protein</fullName>
    </submittedName>
</protein>
<name>A0A7R8CFL7_LEPSM</name>
<evidence type="ECO:0000313" key="1">
    <source>
        <dbReference type="EMBL" id="CAF2803486.1"/>
    </source>
</evidence>
<dbReference type="EMBL" id="HG994590">
    <property type="protein sequence ID" value="CAF2803486.1"/>
    <property type="molecule type" value="Genomic_DNA"/>
</dbReference>
<proteinExistence type="predicted"/>